<dbReference type="CDD" id="cd06558">
    <property type="entry name" value="crotonase-like"/>
    <property type="match status" value="1"/>
</dbReference>
<comment type="caution">
    <text evidence="4">The sequence shown here is derived from an EMBL/GenBank/DDBJ whole genome shotgun (WGS) entry which is preliminary data.</text>
</comment>
<protein>
    <submittedName>
        <fullName evidence="4">Enoyl-CoA hydratase</fullName>
    </submittedName>
</protein>
<evidence type="ECO:0000256" key="2">
    <source>
        <dbReference type="ARBA" id="ARBA00023098"/>
    </source>
</evidence>
<evidence type="ECO:0000256" key="1">
    <source>
        <dbReference type="ARBA" id="ARBA00005254"/>
    </source>
</evidence>
<keyword evidence="5" id="KW-1185">Reference proteome</keyword>
<name>A0A136PU02_9ACTN</name>
<dbReference type="Gene3D" id="3.90.226.10">
    <property type="entry name" value="2-enoyl-CoA Hydratase, Chain A, domain 1"/>
    <property type="match status" value="1"/>
</dbReference>
<dbReference type="PANTHER" id="PTHR11941">
    <property type="entry name" value="ENOYL-COA HYDRATASE-RELATED"/>
    <property type="match status" value="1"/>
</dbReference>
<proteinExistence type="inferred from homology"/>
<reference evidence="4 5" key="1">
    <citation type="submission" date="2016-01" db="EMBL/GenBank/DDBJ databases">
        <title>Whole genome sequence and analysis of Micromonospora rosaria DSM 803, which can produce antibacterial substance rosamicin.</title>
        <authorList>
            <person name="Yang H."/>
            <person name="He X."/>
            <person name="Zhu D."/>
        </authorList>
    </citation>
    <scope>NUCLEOTIDE SEQUENCE [LARGE SCALE GENOMIC DNA]</scope>
    <source>
        <strain evidence="4 5">DSM 803</strain>
    </source>
</reference>
<dbReference type="PANTHER" id="PTHR11941:SF169">
    <property type="entry name" value="(7AS)-7A-METHYL-1,5-DIOXO-2,3,5,6,7,7A-HEXAHYDRO-1H-INDENE-CARBOXYL-COA HYDROLASE"/>
    <property type="match status" value="1"/>
</dbReference>
<dbReference type="RefSeq" id="WP_067363953.1">
    <property type="nucleotide sequence ID" value="NZ_JBIUBN010000025.1"/>
</dbReference>
<dbReference type="AlphaFoldDB" id="A0A136PU02"/>
<dbReference type="GO" id="GO:0016829">
    <property type="term" value="F:lyase activity"/>
    <property type="evidence" value="ECO:0007669"/>
    <property type="project" value="UniProtKB-KW"/>
</dbReference>
<comment type="similarity">
    <text evidence="1">Belongs to the enoyl-CoA hydratase/isomerase family.</text>
</comment>
<evidence type="ECO:0000313" key="5">
    <source>
        <dbReference type="Proteomes" id="UP000070620"/>
    </source>
</evidence>
<keyword evidence="2" id="KW-0443">Lipid metabolism</keyword>
<dbReference type="InterPro" id="IPR029045">
    <property type="entry name" value="ClpP/crotonase-like_dom_sf"/>
</dbReference>
<dbReference type="OrthoDB" id="7337390at2"/>
<accession>A0A136PU02</accession>
<keyword evidence="3" id="KW-0456">Lyase</keyword>
<dbReference type="Pfam" id="PF00378">
    <property type="entry name" value="ECH_1"/>
    <property type="match status" value="1"/>
</dbReference>
<dbReference type="Proteomes" id="UP000070620">
    <property type="component" value="Unassembled WGS sequence"/>
</dbReference>
<gene>
    <name evidence="4" type="ORF">AWW66_11390</name>
</gene>
<organism evidence="4 5">
    <name type="scientific">Micromonospora rosaria</name>
    <dbReference type="NCBI Taxonomy" id="47874"/>
    <lineage>
        <taxon>Bacteria</taxon>
        <taxon>Bacillati</taxon>
        <taxon>Actinomycetota</taxon>
        <taxon>Actinomycetes</taxon>
        <taxon>Micromonosporales</taxon>
        <taxon>Micromonosporaceae</taxon>
        <taxon>Micromonospora</taxon>
    </lineage>
</organism>
<dbReference type="EMBL" id="LRQV01000031">
    <property type="protein sequence ID" value="KXK61855.1"/>
    <property type="molecule type" value="Genomic_DNA"/>
</dbReference>
<dbReference type="InterPro" id="IPR001753">
    <property type="entry name" value="Enoyl-CoA_hydra/iso"/>
</dbReference>
<dbReference type="InterPro" id="IPR053482">
    <property type="entry name" value="DPA-CoA_Dioxygenase"/>
</dbReference>
<dbReference type="GO" id="GO:0006635">
    <property type="term" value="P:fatty acid beta-oxidation"/>
    <property type="evidence" value="ECO:0007669"/>
    <property type="project" value="TreeGrafter"/>
</dbReference>
<sequence>MDVAPVLCGDFTLDRRAAESYLQRKDAQLAALPRRPDRTAHEQARAEAVHADARRFRSDFLSLHAESVYDDLTARRTTTPRLGELAHRAGVAFPGLAPTAAQLAEEAGRPQALKEGREIDQGILFHALLSAPVAGAHLVEAMLRPTARAVGLRERYERTGRVELEAARVERRGAAGHVTITNVGCLNAEDNLHVADVETAVDLVLLDPATRVGVLRGGPMTHPRYAGRRVFSAGINLKHLRSGEISFIDFLLRRELGYLSKIVRGVAGVRPRTVQKPWLAVVDTFAIGGGAQILLTCDRVIAVRDSWISLPAAREGIVPGVANLRLTRFVGSRAARRLILGGARIRAGEPEGGLFFDEVVDESAVDAAIDDAVADLATPAVATNRRMLNLAEEPVDGFRHYLAEYALEQAVRAYSPDVLDKVAAFH</sequence>
<dbReference type="Gene3D" id="1.20.58.1300">
    <property type="match status" value="1"/>
</dbReference>
<evidence type="ECO:0000256" key="3">
    <source>
        <dbReference type="ARBA" id="ARBA00023239"/>
    </source>
</evidence>
<dbReference type="NCBIfam" id="NF042432">
    <property type="entry name" value="DHPACoAdixog_DpgC"/>
    <property type="match status" value="1"/>
</dbReference>
<dbReference type="SUPFAM" id="SSF52096">
    <property type="entry name" value="ClpP/crotonase"/>
    <property type="match status" value="1"/>
</dbReference>
<evidence type="ECO:0000313" key="4">
    <source>
        <dbReference type="EMBL" id="KXK61855.1"/>
    </source>
</evidence>